<proteinExistence type="predicted"/>
<dbReference type="EMBL" id="BLQM01000190">
    <property type="protein sequence ID" value="GMH73900.1"/>
    <property type="molecule type" value="Genomic_DNA"/>
</dbReference>
<evidence type="ECO:0000313" key="2">
    <source>
        <dbReference type="EMBL" id="GMH73900.1"/>
    </source>
</evidence>
<dbReference type="Gene3D" id="3.30.200.20">
    <property type="entry name" value="Phosphorylase Kinase, domain 1"/>
    <property type="match status" value="1"/>
</dbReference>
<protein>
    <submittedName>
        <fullName evidence="2">Uncharacterized protein</fullName>
    </submittedName>
</protein>
<dbReference type="AlphaFoldDB" id="A0A9W7ATZ0"/>
<evidence type="ECO:0000256" key="1">
    <source>
        <dbReference type="SAM" id="MobiDB-lite"/>
    </source>
</evidence>
<gene>
    <name evidence="2" type="ORF">TL16_g06315</name>
</gene>
<reference evidence="3" key="1">
    <citation type="journal article" date="2023" name="Commun. Biol.">
        <title>Genome analysis of Parmales, the sister group of diatoms, reveals the evolutionary specialization of diatoms from phago-mixotrophs to photoautotrophs.</title>
        <authorList>
            <person name="Ban H."/>
            <person name="Sato S."/>
            <person name="Yoshikawa S."/>
            <person name="Yamada K."/>
            <person name="Nakamura Y."/>
            <person name="Ichinomiya M."/>
            <person name="Sato N."/>
            <person name="Blanc-Mathieu R."/>
            <person name="Endo H."/>
            <person name="Kuwata A."/>
            <person name="Ogata H."/>
        </authorList>
    </citation>
    <scope>NUCLEOTIDE SEQUENCE [LARGE SCALE GENOMIC DNA]</scope>
</reference>
<organism evidence="2 3">
    <name type="scientific">Triparma laevis f. inornata</name>
    <dbReference type="NCBI Taxonomy" id="1714386"/>
    <lineage>
        <taxon>Eukaryota</taxon>
        <taxon>Sar</taxon>
        <taxon>Stramenopiles</taxon>
        <taxon>Ochrophyta</taxon>
        <taxon>Bolidophyceae</taxon>
        <taxon>Parmales</taxon>
        <taxon>Triparmaceae</taxon>
        <taxon>Triparma</taxon>
    </lineage>
</organism>
<dbReference type="InterPro" id="IPR016477">
    <property type="entry name" value="Fructo-/Ketosamine-3-kinase"/>
</dbReference>
<sequence length="163" mass="18296">MTDPFGVLPDPNDDTPKYRPSLNPDDPIVSSLQKALKSSRVKSFELIDSRWNGNEVMKYECEDDKVYFVKMNRVEDPSVFVSEGVSLSALAKTKTIKTPIPLHIGKVRRRLTVSERIDEQGNAIFEGVILRSEDVQADAESLRFGFSSLRSSLSSLRSTLGMR</sequence>
<name>A0A9W7ATZ0_9STRA</name>
<comment type="caution">
    <text evidence="2">The sequence shown here is derived from an EMBL/GenBank/DDBJ whole genome shotgun (WGS) entry which is preliminary data.</text>
</comment>
<dbReference type="Proteomes" id="UP001162640">
    <property type="component" value="Unassembled WGS sequence"/>
</dbReference>
<feature type="region of interest" description="Disordered" evidence="1">
    <location>
        <begin position="1"/>
        <end position="25"/>
    </location>
</feature>
<evidence type="ECO:0000313" key="3">
    <source>
        <dbReference type="Proteomes" id="UP001162640"/>
    </source>
</evidence>
<dbReference type="Pfam" id="PF03881">
    <property type="entry name" value="Fructosamin_kin"/>
    <property type="match status" value="1"/>
</dbReference>
<accession>A0A9W7ATZ0</accession>